<keyword evidence="4" id="KW-1185">Reference proteome</keyword>
<dbReference type="AlphaFoldDB" id="A0A182MF38"/>
<dbReference type="EMBL" id="AXCM01014271">
    <property type="status" value="NOT_ANNOTATED_CDS"/>
    <property type="molecule type" value="Genomic_DNA"/>
</dbReference>
<sequence length="217" mass="24771">MKLTAFWLIVLVAKSAFGFLNCDITGSGKTFGFEFDVLNQNIQYFFMKHLNPVGFAWFNHTHGRCLQSSVSFHDSRFVIDIMCLAQPFTAIGNVSVIEWQPANINMICRLGGLEGNLFEQFEIYLHDKKTNRFGLMAINQPPTFTEILPNDTSRVRFVNNCSCNYRIIMEIDYKQNRTIAIKANQSNNFLYGIIFACIFTLLVLLICGIALILYCTS</sequence>
<dbReference type="EnsemblMetazoa" id="ACUA016762-RA">
    <property type="protein sequence ID" value="ACUA016762-PA"/>
    <property type="gene ID" value="ACUA016762"/>
</dbReference>
<feature type="chain" id="PRO_5008128376" evidence="2">
    <location>
        <begin position="19"/>
        <end position="217"/>
    </location>
</feature>
<evidence type="ECO:0000313" key="4">
    <source>
        <dbReference type="Proteomes" id="UP000075883"/>
    </source>
</evidence>
<accession>A0A182MF38</accession>
<feature type="transmembrane region" description="Helical" evidence="1">
    <location>
        <begin position="189"/>
        <end position="214"/>
    </location>
</feature>
<keyword evidence="1" id="KW-0472">Membrane</keyword>
<organism evidence="3 4">
    <name type="scientific">Anopheles culicifacies</name>
    <dbReference type="NCBI Taxonomy" id="139723"/>
    <lineage>
        <taxon>Eukaryota</taxon>
        <taxon>Metazoa</taxon>
        <taxon>Ecdysozoa</taxon>
        <taxon>Arthropoda</taxon>
        <taxon>Hexapoda</taxon>
        <taxon>Insecta</taxon>
        <taxon>Pterygota</taxon>
        <taxon>Neoptera</taxon>
        <taxon>Endopterygota</taxon>
        <taxon>Diptera</taxon>
        <taxon>Nematocera</taxon>
        <taxon>Culicoidea</taxon>
        <taxon>Culicidae</taxon>
        <taxon>Anophelinae</taxon>
        <taxon>Anopheles</taxon>
        <taxon>culicifacies species complex</taxon>
    </lineage>
</organism>
<reference evidence="3" key="2">
    <citation type="submission" date="2020-05" db="UniProtKB">
        <authorList>
            <consortium name="EnsemblMetazoa"/>
        </authorList>
    </citation>
    <scope>IDENTIFICATION</scope>
    <source>
        <strain evidence="3">A-37</strain>
    </source>
</reference>
<protein>
    <submittedName>
        <fullName evidence="3">Uncharacterized protein</fullName>
    </submittedName>
</protein>
<evidence type="ECO:0000256" key="1">
    <source>
        <dbReference type="SAM" id="Phobius"/>
    </source>
</evidence>
<name>A0A182MF38_9DIPT</name>
<keyword evidence="2" id="KW-0732">Signal</keyword>
<keyword evidence="1" id="KW-1133">Transmembrane helix</keyword>
<dbReference type="VEuPathDB" id="VectorBase:ACUA016762"/>
<proteinExistence type="predicted"/>
<evidence type="ECO:0000256" key="2">
    <source>
        <dbReference type="SAM" id="SignalP"/>
    </source>
</evidence>
<reference evidence="4" key="1">
    <citation type="submission" date="2013-09" db="EMBL/GenBank/DDBJ databases">
        <title>The Genome Sequence of Anopheles culicifacies species A.</title>
        <authorList>
            <consortium name="The Broad Institute Genomics Platform"/>
            <person name="Neafsey D.E."/>
            <person name="Besansky N."/>
            <person name="Howell P."/>
            <person name="Walton C."/>
            <person name="Young S.K."/>
            <person name="Zeng Q."/>
            <person name="Gargeya S."/>
            <person name="Fitzgerald M."/>
            <person name="Haas B."/>
            <person name="Abouelleil A."/>
            <person name="Allen A.W."/>
            <person name="Alvarado L."/>
            <person name="Arachchi H.M."/>
            <person name="Berlin A.M."/>
            <person name="Chapman S.B."/>
            <person name="Gainer-Dewar J."/>
            <person name="Goldberg J."/>
            <person name="Griggs A."/>
            <person name="Gujja S."/>
            <person name="Hansen M."/>
            <person name="Howarth C."/>
            <person name="Imamovic A."/>
            <person name="Ireland A."/>
            <person name="Larimer J."/>
            <person name="McCowan C."/>
            <person name="Murphy C."/>
            <person name="Pearson M."/>
            <person name="Poon T.W."/>
            <person name="Priest M."/>
            <person name="Roberts A."/>
            <person name="Saif S."/>
            <person name="Shea T."/>
            <person name="Sisk P."/>
            <person name="Sykes S."/>
            <person name="Wortman J."/>
            <person name="Nusbaum C."/>
            <person name="Birren B."/>
        </authorList>
    </citation>
    <scope>NUCLEOTIDE SEQUENCE [LARGE SCALE GENOMIC DNA]</scope>
    <source>
        <strain evidence="4">A-37</strain>
    </source>
</reference>
<feature type="signal peptide" evidence="2">
    <location>
        <begin position="1"/>
        <end position="18"/>
    </location>
</feature>
<dbReference type="Proteomes" id="UP000075883">
    <property type="component" value="Unassembled WGS sequence"/>
</dbReference>
<evidence type="ECO:0000313" key="3">
    <source>
        <dbReference type="EnsemblMetazoa" id="ACUA016762-PA"/>
    </source>
</evidence>
<keyword evidence="1" id="KW-0812">Transmembrane</keyword>